<evidence type="ECO:0000313" key="4">
    <source>
        <dbReference type="EMBL" id="NXY39313.1"/>
    </source>
</evidence>
<feature type="non-terminal residue" evidence="4">
    <location>
        <position position="1"/>
    </location>
</feature>
<dbReference type="InterPro" id="IPR001895">
    <property type="entry name" value="RASGEF_cat_dom"/>
</dbReference>
<feature type="domain" description="Ras-GEF" evidence="3">
    <location>
        <begin position="185"/>
        <end position="441"/>
    </location>
</feature>
<dbReference type="PANTHER" id="PTHR14247">
    <property type="entry name" value="BREAST CANCER ANTI-ESTROGEN RESISTANCE PROTEIN 3 HOMOLOG-LIKE PROTEIN"/>
    <property type="match status" value="1"/>
</dbReference>
<dbReference type="PANTHER" id="PTHR14247:SF6">
    <property type="entry name" value="SH2 DOMAIN-CONTAINING PROTEIN 3C"/>
    <property type="match status" value="1"/>
</dbReference>
<dbReference type="PROSITE" id="PS50009">
    <property type="entry name" value="RASGEF_CAT"/>
    <property type="match status" value="1"/>
</dbReference>
<dbReference type="Pfam" id="PF00617">
    <property type="entry name" value="RasGEF"/>
    <property type="match status" value="1"/>
</dbReference>
<dbReference type="InterPro" id="IPR051853">
    <property type="entry name" value="SH2-Ras-GEF_adapter"/>
</dbReference>
<evidence type="ECO:0000259" key="3">
    <source>
        <dbReference type="PROSITE" id="PS50009"/>
    </source>
</evidence>
<sequence length="447" mass="49031">SPLLPTVTRLKPHACQASGITPASPVIRRSSEPQLCHGNNSKPLPDPAHSSHSTPCHGYARASPSPSVNSYSDPDTGHYCQLHPTSPISRDRPAHDTKQLPTKSYVERLKVEEGQRGTVENSSGEAEAGQRRKAELDYMGFVPPTMEKTSSFNPAAFQSLLIPLDNKPLEMTVLKKVKELLAEVDVKTLAKHITKVDCLVARILGVTVEMQRLMGVSSGMELLTLPHGHQLRLDLLERFHTMSIMIAVDILGCTGSTEERAALLHKTIQLAAELKSTMGNMFSFAAVMSALEMTQHSTGRWGGGRRVTGPYGVLRVPLSPEGPPLTNTTFPHIIPLVTLLERDDALTESPEPWEATDNGVEVIMAHLEAARMVAHHGGLYHTNAEVKLQGFQGKAELLEVFSTEFQLRLLWGSRGAESSQAERYEKFDKVLTALSHKLEPAVRFSEL</sequence>
<feature type="non-terminal residue" evidence="4">
    <location>
        <position position="447"/>
    </location>
</feature>
<feature type="compositionally biased region" description="Basic and acidic residues" evidence="2">
    <location>
        <begin position="89"/>
        <end position="98"/>
    </location>
</feature>
<proteinExistence type="predicted"/>
<protein>
    <submittedName>
        <fullName evidence="4">SH2D3 protein</fullName>
    </submittedName>
</protein>
<dbReference type="Proteomes" id="UP000572837">
    <property type="component" value="Unassembled WGS sequence"/>
</dbReference>
<dbReference type="Gene3D" id="1.10.840.10">
    <property type="entry name" value="Ras guanine-nucleotide exchange factors catalytic domain"/>
    <property type="match status" value="2"/>
</dbReference>
<dbReference type="InterPro" id="IPR036964">
    <property type="entry name" value="RASGEF_cat_dom_sf"/>
</dbReference>
<evidence type="ECO:0000313" key="5">
    <source>
        <dbReference type="Proteomes" id="UP000572837"/>
    </source>
</evidence>
<dbReference type="SUPFAM" id="SSF48366">
    <property type="entry name" value="Ras GEF"/>
    <property type="match status" value="1"/>
</dbReference>
<organism evidence="4 5">
    <name type="scientific">Pomatorhinus ruficollis</name>
    <name type="common">streak-breasted scimitar babbler</name>
    <dbReference type="NCBI Taxonomy" id="932028"/>
    <lineage>
        <taxon>Eukaryota</taxon>
        <taxon>Metazoa</taxon>
        <taxon>Chordata</taxon>
        <taxon>Craniata</taxon>
        <taxon>Vertebrata</taxon>
        <taxon>Euteleostomi</taxon>
        <taxon>Archelosauria</taxon>
        <taxon>Archosauria</taxon>
        <taxon>Dinosauria</taxon>
        <taxon>Saurischia</taxon>
        <taxon>Theropoda</taxon>
        <taxon>Coelurosauria</taxon>
        <taxon>Aves</taxon>
        <taxon>Neognathae</taxon>
        <taxon>Neoaves</taxon>
        <taxon>Telluraves</taxon>
        <taxon>Australaves</taxon>
        <taxon>Passeriformes</taxon>
        <taxon>Sylvioidea</taxon>
        <taxon>Timaliidae</taxon>
        <taxon>Pomatorhinus</taxon>
    </lineage>
</organism>
<evidence type="ECO:0000256" key="1">
    <source>
        <dbReference type="PROSITE-ProRule" id="PRU00168"/>
    </source>
</evidence>
<comment type="caution">
    <text evidence="4">The sequence shown here is derived from an EMBL/GenBank/DDBJ whole genome shotgun (WGS) entry which is preliminary data.</text>
</comment>
<gene>
    <name evidence="4" type="primary">Sh2d3c</name>
    <name evidence="4" type="ORF">PORRUF_R10804</name>
</gene>
<keyword evidence="1" id="KW-0344">Guanine-nucleotide releasing factor</keyword>
<name>A0A7L4JEB5_9PASS</name>
<dbReference type="InterPro" id="IPR023578">
    <property type="entry name" value="Ras_GEF_dom_sf"/>
</dbReference>
<dbReference type="GO" id="GO:0005085">
    <property type="term" value="F:guanyl-nucleotide exchange factor activity"/>
    <property type="evidence" value="ECO:0007669"/>
    <property type="project" value="UniProtKB-KW"/>
</dbReference>
<dbReference type="AlphaFoldDB" id="A0A7L4JEB5"/>
<accession>A0A7L4JEB5</accession>
<evidence type="ECO:0000256" key="2">
    <source>
        <dbReference type="SAM" id="MobiDB-lite"/>
    </source>
</evidence>
<feature type="compositionally biased region" description="Polar residues" evidence="2">
    <location>
        <begin position="64"/>
        <end position="73"/>
    </location>
</feature>
<dbReference type="EMBL" id="VZSW01003461">
    <property type="protein sequence ID" value="NXY39313.1"/>
    <property type="molecule type" value="Genomic_DNA"/>
</dbReference>
<reference evidence="4 5" key="1">
    <citation type="submission" date="2020-02" db="EMBL/GenBank/DDBJ databases">
        <title>Bird 10,000 Genomes (B10K) Project - Family phase.</title>
        <authorList>
            <person name="Zhang G."/>
        </authorList>
    </citation>
    <scope>NUCLEOTIDE SEQUENCE [LARGE SCALE GENOMIC DNA]</scope>
    <source>
        <strain evidence="4">B10K-IZ-033-81</strain>
        <tissue evidence="4">Muscle</tissue>
    </source>
</reference>
<keyword evidence="5" id="KW-1185">Reference proteome</keyword>
<dbReference type="SMART" id="SM00147">
    <property type="entry name" value="RasGEF"/>
    <property type="match status" value="1"/>
</dbReference>
<feature type="region of interest" description="Disordered" evidence="2">
    <location>
        <begin position="14"/>
        <end position="102"/>
    </location>
</feature>
<dbReference type="GO" id="GO:0007264">
    <property type="term" value="P:small GTPase-mediated signal transduction"/>
    <property type="evidence" value="ECO:0007669"/>
    <property type="project" value="InterPro"/>
</dbReference>